<proteinExistence type="predicted"/>
<dbReference type="EMBL" id="BAABUK010000013">
    <property type="protein sequence ID" value="GAA5812566.1"/>
    <property type="molecule type" value="Genomic_DNA"/>
</dbReference>
<keyword evidence="3" id="KW-1185">Reference proteome</keyword>
<evidence type="ECO:0000313" key="3">
    <source>
        <dbReference type="Proteomes" id="UP001473302"/>
    </source>
</evidence>
<feature type="transmembrane region" description="Helical" evidence="1">
    <location>
        <begin position="38"/>
        <end position="63"/>
    </location>
</feature>
<feature type="transmembrane region" description="Helical" evidence="1">
    <location>
        <begin position="83"/>
        <end position="104"/>
    </location>
</feature>
<reference evidence="2 3" key="1">
    <citation type="submission" date="2024-04" db="EMBL/GenBank/DDBJ databases">
        <title>genome sequences of Mucor flavus KT1a and Helicostylum pulchrum KT1b strains isolated from the surface of a dry-aged beef.</title>
        <authorList>
            <person name="Toyotome T."/>
            <person name="Hosono M."/>
            <person name="Torimaru M."/>
            <person name="Fukuda K."/>
            <person name="Mikami N."/>
        </authorList>
    </citation>
    <scope>NUCLEOTIDE SEQUENCE [LARGE SCALE GENOMIC DNA]</scope>
    <source>
        <strain evidence="2 3">KT1a</strain>
    </source>
</reference>
<comment type="caution">
    <text evidence="2">The sequence shown here is derived from an EMBL/GenBank/DDBJ whole genome shotgun (WGS) entry which is preliminary data.</text>
</comment>
<keyword evidence="1" id="KW-0812">Transmembrane</keyword>
<evidence type="ECO:0000313" key="2">
    <source>
        <dbReference type="EMBL" id="GAA5812566.1"/>
    </source>
</evidence>
<feature type="transmembrane region" description="Helical" evidence="1">
    <location>
        <begin position="6"/>
        <end position="26"/>
    </location>
</feature>
<name>A0ABP9Z0D4_9FUNG</name>
<dbReference type="Proteomes" id="UP001473302">
    <property type="component" value="Unassembled WGS sequence"/>
</dbReference>
<keyword evidence="1" id="KW-1133">Transmembrane helix</keyword>
<gene>
    <name evidence="2" type="ORF">MFLAVUS_006023</name>
</gene>
<keyword evidence="1" id="KW-0472">Membrane</keyword>
<protein>
    <submittedName>
        <fullName evidence="2">Uncharacterized protein</fullName>
    </submittedName>
</protein>
<sequence length="246" mass="27661">MKLLSRFIISRLLILSEIAIQINIIVESAENSIDQSELAIYFLAKGAWGVTVTGIVLSVGNIVLRHFESGLYVNDLYYYRASYYNNTTNLMFAAIFICIPYGFCKTNNDTDKKKEPNQIAATNNSLQVFTHRPPQEEEWQYQTDGSIEFLPTYFEMKGPPIYRNKSIVSEINSVDNICCLNGNVPSYHSQGNSSPTVTTIDGNNNRDSTTHNSIVINIHADHPLNEEISTYENVIQPCATNTSSQQ</sequence>
<organism evidence="2 3">
    <name type="scientific">Mucor flavus</name>
    <dbReference type="NCBI Taxonomy" id="439312"/>
    <lineage>
        <taxon>Eukaryota</taxon>
        <taxon>Fungi</taxon>
        <taxon>Fungi incertae sedis</taxon>
        <taxon>Mucoromycota</taxon>
        <taxon>Mucoromycotina</taxon>
        <taxon>Mucoromycetes</taxon>
        <taxon>Mucorales</taxon>
        <taxon>Mucorineae</taxon>
        <taxon>Mucoraceae</taxon>
        <taxon>Mucor</taxon>
    </lineage>
</organism>
<evidence type="ECO:0000256" key="1">
    <source>
        <dbReference type="SAM" id="Phobius"/>
    </source>
</evidence>
<accession>A0ABP9Z0D4</accession>